<protein>
    <recommendedName>
        <fullName evidence="1">YCII-related domain-containing protein</fullName>
    </recommendedName>
</protein>
<accession>A0AAN6VAW4</accession>
<dbReference type="InterPro" id="IPR005545">
    <property type="entry name" value="YCII"/>
</dbReference>
<comment type="caution">
    <text evidence="2">The sequence shown here is derived from an EMBL/GenBank/DDBJ whole genome shotgun (WGS) entry which is preliminary data.</text>
</comment>
<sequence length="114" mass="12679">MATEAPKKIEWLVVIPDFPGAHEKRIEVRPQHFAGLGTFKDSGVFQMGGAVLNEVPEGSDASKFSFAGSTIVIQAASREEIKEILRQDIYAKSGVWDVENAQIWPFLCAFRNQK</sequence>
<keyword evidence="3" id="KW-1185">Reference proteome</keyword>
<gene>
    <name evidence="2" type="ORF">C8A04DRAFT_23732</name>
</gene>
<dbReference type="RefSeq" id="XP_062641313.1">
    <property type="nucleotide sequence ID" value="XM_062778775.1"/>
</dbReference>
<dbReference type="InterPro" id="IPR011008">
    <property type="entry name" value="Dimeric_a/b-barrel"/>
</dbReference>
<reference evidence="2" key="2">
    <citation type="submission" date="2023-05" db="EMBL/GenBank/DDBJ databases">
        <authorList>
            <consortium name="Lawrence Berkeley National Laboratory"/>
            <person name="Steindorff A."/>
            <person name="Hensen N."/>
            <person name="Bonometti L."/>
            <person name="Westerberg I."/>
            <person name="Brannstrom I.O."/>
            <person name="Guillou S."/>
            <person name="Cros-Aarteil S."/>
            <person name="Calhoun S."/>
            <person name="Haridas S."/>
            <person name="Kuo A."/>
            <person name="Mondo S."/>
            <person name="Pangilinan J."/>
            <person name="Riley R."/>
            <person name="Labutti K."/>
            <person name="Andreopoulos B."/>
            <person name="Lipzen A."/>
            <person name="Chen C."/>
            <person name="Yanf M."/>
            <person name="Daum C."/>
            <person name="Ng V."/>
            <person name="Clum A."/>
            <person name="Ohm R."/>
            <person name="Martin F."/>
            <person name="Silar P."/>
            <person name="Natvig D."/>
            <person name="Lalanne C."/>
            <person name="Gautier V."/>
            <person name="Ament-Velasquez S.L."/>
            <person name="Kruys A."/>
            <person name="Hutchinson M.I."/>
            <person name="Powell A.J."/>
            <person name="Barry K."/>
            <person name="Miller A.N."/>
            <person name="Grigoriev I.V."/>
            <person name="Debuchy R."/>
            <person name="Gladieux P."/>
            <person name="Thoren M.H."/>
            <person name="Johannesson H."/>
        </authorList>
    </citation>
    <scope>NUCLEOTIDE SEQUENCE</scope>
    <source>
        <strain evidence="2">CBS 141.50</strain>
    </source>
</reference>
<proteinExistence type="predicted"/>
<feature type="domain" description="YCII-related" evidence="1">
    <location>
        <begin position="11"/>
        <end position="104"/>
    </location>
</feature>
<dbReference type="GeneID" id="87815388"/>
<evidence type="ECO:0000259" key="1">
    <source>
        <dbReference type="Pfam" id="PF03795"/>
    </source>
</evidence>
<dbReference type="PANTHER" id="PTHR33606">
    <property type="entry name" value="PROTEIN YCII"/>
    <property type="match status" value="1"/>
</dbReference>
<dbReference type="InterPro" id="IPR051807">
    <property type="entry name" value="Sec-metab_biosynth-assoc"/>
</dbReference>
<name>A0AAN6VAW4_9PEZI</name>
<evidence type="ECO:0000313" key="3">
    <source>
        <dbReference type="Proteomes" id="UP001302676"/>
    </source>
</evidence>
<dbReference type="EMBL" id="MU853554">
    <property type="protein sequence ID" value="KAK4147942.1"/>
    <property type="molecule type" value="Genomic_DNA"/>
</dbReference>
<reference evidence="2" key="1">
    <citation type="journal article" date="2023" name="Mol. Phylogenet. Evol.">
        <title>Genome-scale phylogeny and comparative genomics of the fungal order Sordariales.</title>
        <authorList>
            <person name="Hensen N."/>
            <person name="Bonometti L."/>
            <person name="Westerberg I."/>
            <person name="Brannstrom I.O."/>
            <person name="Guillou S."/>
            <person name="Cros-Aarteil S."/>
            <person name="Calhoun S."/>
            <person name="Haridas S."/>
            <person name="Kuo A."/>
            <person name="Mondo S."/>
            <person name="Pangilinan J."/>
            <person name="Riley R."/>
            <person name="LaButti K."/>
            <person name="Andreopoulos B."/>
            <person name="Lipzen A."/>
            <person name="Chen C."/>
            <person name="Yan M."/>
            <person name="Daum C."/>
            <person name="Ng V."/>
            <person name="Clum A."/>
            <person name="Steindorff A."/>
            <person name="Ohm R.A."/>
            <person name="Martin F."/>
            <person name="Silar P."/>
            <person name="Natvig D.O."/>
            <person name="Lalanne C."/>
            <person name="Gautier V."/>
            <person name="Ament-Velasquez S.L."/>
            <person name="Kruys A."/>
            <person name="Hutchinson M.I."/>
            <person name="Powell A.J."/>
            <person name="Barry K."/>
            <person name="Miller A.N."/>
            <person name="Grigoriev I.V."/>
            <person name="Debuchy R."/>
            <person name="Gladieux P."/>
            <person name="Hiltunen Thoren M."/>
            <person name="Johannesson H."/>
        </authorList>
    </citation>
    <scope>NUCLEOTIDE SEQUENCE</scope>
    <source>
        <strain evidence="2">CBS 141.50</strain>
    </source>
</reference>
<dbReference type="PANTHER" id="PTHR33606:SF3">
    <property type="entry name" value="PROTEIN YCII"/>
    <property type="match status" value="1"/>
</dbReference>
<dbReference type="Pfam" id="PF03795">
    <property type="entry name" value="YCII"/>
    <property type="match status" value="1"/>
</dbReference>
<dbReference type="AlphaFoldDB" id="A0AAN6VAW4"/>
<dbReference type="Gene3D" id="3.30.70.1060">
    <property type="entry name" value="Dimeric alpha+beta barrel"/>
    <property type="match status" value="1"/>
</dbReference>
<dbReference type="Proteomes" id="UP001302676">
    <property type="component" value="Unassembled WGS sequence"/>
</dbReference>
<dbReference type="SUPFAM" id="SSF54909">
    <property type="entry name" value="Dimeric alpha+beta barrel"/>
    <property type="match status" value="1"/>
</dbReference>
<organism evidence="2 3">
    <name type="scientific">Dichotomopilus funicola</name>
    <dbReference type="NCBI Taxonomy" id="1934379"/>
    <lineage>
        <taxon>Eukaryota</taxon>
        <taxon>Fungi</taxon>
        <taxon>Dikarya</taxon>
        <taxon>Ascomycota</taxon>
        <taxon>Pezizomycotina</taxon>
        <taxon>Sordariomycetes</taxon>
        <taxon>Sordariomycetidae</taxon>
        <taxon>Sordariales</taxon>
        <taxon>Chaetomiaceae</taxon>
        <taxon>Dichotomopilus</taxon>
    </lineage>
</organism>
<evidence type="ECO:0000313" key="2">
    <source>
        <dbReference type="EMBL" id="KAK4147942.1"/>
    </source>
</evidence>